<comment type="caution">
    <text evidence="3">The sequence shown here is derived from an EMBL/GenBank/DDBJ whole genome shotgun (WGS) entry which is preliminary data.</text>
</comment>
<evidence type="ECO:0000259" key="2">
    <source>
        <dbReference type="PROSITE" id="PS50097"/>
    </source>
</evidence>
<evidence type="ECO:0000313" key="3">
    <source>
        <dbReference type="EMBL" id="KAK8721172.1"/>
    </source>
</evidence>
<evidence type="ECO:0000256" key="1">
    <source>
        <dbReference type="SAM" id="MobiDB-lite"/>
    </source>
</evidence>
<feature type="domain" description="BTB" evidence="2">
    <location>
        <begin position="125"/>
        <end position="195"/>
    </location>
</feature>
<dbReference type="PANTHER" id="PTHR45774">
    <property type="entry name" value="BTB/POZ DOMAIN-CONTAINING"/>
    <property type="match status" value="1"/>
</dbReference>
<dbReference type="Proteomes" id="UP001445076">
    <property type="component" value="Unassembled WGS sequence"/>
</dbReference>
<dbReference type="GO" id="GO:0005829">
    <property type="term" value="C:cytosol"/>
    <property type="evidence" value="ECO:0007669"/>
    <property type="project" value="TreeGrafter"/>
</dbReference>
<feature type="region of interest" description="Disordered" evidence="1">
    <location>
        <begin position="449"/>
        <end position="471"/>
    </location>
</feature>
<organism evidence="3 4">
    <name type="scientific">Cherax quadricarinatus</name>
    <name type="common">Australian red claw crayfish</name>
    <dbReference type="NCBI Taxonomy" id="27406"/>
    <lineage>
        <taxon>Eukaryota</taxon>
        <taxon>Metazoa</taxon>
        <taxon>Ecdysozoa</taxon>
        <taxon>Arthropoda</taxon>
        <taxon>Crustacea</taxon>
        <taxon>Multicrustacea</taxon>
        <taxon>Malacostraca</taxon>
        <taxon>Eumalacostraca</taxon>
        <taxon>Eucarida</taxon>
        <taxon>Decapoda</taxon>
        <taxon>Pleocyemata</taxon>
        <taxon>Astacidea</taxon>
        <taxon>Parastacoidea</taxon>
        <taxon>Parastacidae</taxon>
        <taxon>Cherax</taxon>
    </lineage>
</organism>
<accession>A0AAW0VVY8</accession>
<dbReference type="InterPro" id="IPR000210">
    <property type="entry name" value="BTB/POZ_dom"/>
</dbReference>
<evidence type="ECO:0000313" key="4">
    <source>
        <dbReference type="Proteomes" id="UP001445076"/>
    </source>
</evidence>
<dbReference type="AlphaFoldDB" id="A0AAW0VVY8"/>
<dbReference type="InterPro" id="IPR011705">
    <property type="entry name" value="BACK"/>
</dbReference>
<dbReference type="InterPro" id="IPR011333">
    <property type="entry name" value="SKP1/BTB/POZ_sf"/>
</dbReference>
<proteinExistence type="predicted"/>
<sequence>MPLTVKQTPLTVKHTSLTVKHTTLTVPHTPLTVKHTPTVTQRGCWNIKNINHLWNYCISAKGRRGEHQGREHQRRVCDLTPTPILLITRLSGITPTDTPTPTSMATALPEGIKESYNLYENEDGSDIILMVGDEIYRERIPAHSWVLAAGNEVFRAMFQGPLADKHKKTYNISNDPKGFQNLLRWLYRHECGIQSIESALITLQVAIQYLCPELAEMCVEYITQHLSVNNVLRVLQEVYRYCPSQNTSCYQTGNTVSTAPSAPSLEDLEDLTRRSLNECGKEESKEEQLERSQHTIHSMAQLQALCDEADLRDPTACCTDLFNVCLEVVDQNTQIVLDSELLEELDRSALELILRRPTLNVANELPLFEALQRWATAQCKRHKLPLTQANRRAVLGNLLYYIHFLQLNNEQLQQTSSLLSSDEFNYLSGRILGHDTATVPPTLAAQLSEMANPRRPSPTRSPQQATNGKIKKKCNTGKKKYTRKELILDIVSCLAVIFD</sequence>
<dbReference type="Gene3D" id="3.30.710.10">
    <property type="entry name" value="Potassium Channel Kv1.1, Chain A"/>
    <property type="match status" value="1"/>
</dbReference>
<name>A0AAW0VVY8_CHEQU</name>
<keyword evidence="4" id="KW-1185">Reference proteome</keyword>
<dbReference type="EMBL" id="JARKIK010000116">
    <property type="protein sequence ID" value="KAK8721172.1"/>
    <property type="molecule type" value="Genomic_DNA"/>
</dbReference>
<dbReference type="SUPFAM" id="SSF54695">
    <property type="entry name" value="POZ domain"/>
    <property type="match status" value="1"/>
</dbReference>
<dbReference type="GO" id="GO:0022008">
    <property type="term" value="P:neurogenesis"/>
    <property type="evidence" value="ECO:0007669"/>
    <property type="project" value="TreeGrafter"/>
</dbReference>
<reference evidence="3 4" key="1">
    <citation type="journal article" date="2024" name="BMC Genomics">
        <title>Genome assembly of redclaw crayfish (Cherax quadricarinatus) provides insights into its immune adaptation and hypoxia tolerance.</title>
        <authorList>
            <person name="Liu Z."/>
            <person name="Zheng J."/>
            <person name="Li H."/>
            <person name="Fang K."/>
            <person name="Wang S."/>
            <person name="He J."/>
            <person name="Zhou D."/>
            <person name="Weng S."/>
            <person name="Chi M."/>
            <person name="Gu Z."/>
            <person name="He J."/>
            <person name="Li F."/>
            <person name="Wang M."/>
        </authorList>
    </citation>
    <scope>NUCLEOTIDE SEQUENCE [LARGE SCALE GENOMIC DNA]</scope>
    <source>
        <strain evidence="3">ZL_2023a</strain>
    </source>
</reference>
<dbReference type="Pfam" id="PF07707">
    <property type="entry name" value="BACK"/>
    <property type="match status" value="1"/>
</dbReference>
<feature type="compositionally biased region" description="Low complexity" evidence="1">
    <location>
        <begin position="458"/>
        <end position="468"/>
    </location>
</feature>
<protein>
    <recommendedName>
        <fullName evidence="2">BTB domain-containing protein</fullName>
    </recommendedName>
</protein>
<dbReference type="SMART" id="SM00225">
    <property type="entry name" value="BTB"/>
    <property type="match status" value="1"/>
</dbReference>
<gene>
    <name evidence="3" type="ORF">OTU49_012886</name>
</gene>
<dbReference type="PROSITE" id="PS50097">
    <property type="entry name" value="BTB"/>
    <property type="match status" value="1"/>
</dbReference>
<dbReference type="PANTHER" id="PTHR45774:SF4">
    <property type="entry name" value="AXUNDEAD, ISOFORM F"/>
    <property type="match status" value="1"/>
</dbReference>
<dbReference type="Gene3D" id="1.25.40.420">
    <property type="match status" value="1"/>
</dbReference>
<dbReference type="Pfam" id="PF00651">
    <property type="entry name" value="BTB"/>
    <property type="match status" value="1"/>
</dbReference>